<feature type="transmembrane region" description="Helical" evidence="1">
    <location>
        <begin position="88"/>
        <end position="108"/>
    </location>
</feature>
<dbReference type="EMBL" id="VBOZ01000014">
    <property type="protein sequence ID" value="TMQ65202.1"/>
    <property type="molecule type" value="Genomic_DNA"/>
</dbReference>
<protein>
    <submittedName>
        <fullName evidence="2">ABC transporter permease</fullName>
    </submittedName>
</protein>
<dbReference type="InterPro" id="IPR030802">
    <property type="entry name" value="Permease_MalE"/>
</dbReference>
<dbReference type="Proteomes" id="UP000317691">
    <property type="component" value="Unassembled WGS sequence"/>
</dbReference>
<name>A0A538TNJ6_UNCEI</name>
<keyword evidence="1" id="KW-1133">Transmembrane helix</keyword>
<organism evidence="2 3">
    <name type="scientific">Eiseniibacteriota bacterium</name>
    <dbReference type="NCBI Taxonomy" id="2212470"/>
    <lineage>
        <taxon>Bacteria</taxon>
        <taxon>Candidatus Eiseniibacteriota</taxon>
    </lineage>
</organism>
<accession>A0A538TNJ6</accession>
<dbReference type="Pfam" id="PF02405">
    <property type="entry name" value="MlaE"/>
    <property type="match status" value="1"/>
</dbReference>
<proteinExistence type="predicted"/>
<evidence type="ECO:0000256" key="1">
    <source>
        <dbReference type="SAM" id="Phobius"/>
    </source>
</evidence>
<feature type="transmembrane region" description="Helical" evidence="1">
    <location>
        <begin position="46"/>
        <end position="68"/>
    </location>
</feature>
<dbReference type="PANTHER" id="PTHR30188:SF4">
    <property type="entry name" value="PROTEIN TRIGALACTOSYLDIACYLGLYCEROL 1, CHLOROPLASTIC"/>
    <property type="match status" value="1"/>
</dbReference>
<evidence type="ECO:0000313" key="2">
    <source>
        <dbReference type="EMBL" id="TMQ65202.1"/>
    </source>
</evidence>
<dbReference type="GO" id="GO:0043190">
    <property type="term" value="C:ATP-binding cassette (ABC) transporter complex"/>
    <property type="evidence" value="ECO:0007669"/>
    <property type="project" value="InterPro"/>
</dbReference>
<feature type="transmembrane region" description="Helical" evidence="1">
    <location>
        <begin position="195"/>
        <end position="215"/>
    </location>
</feature>
<dbReference type="GO" id="GO:0005548">
    <property type="term" value="F:phospholipid transporter activity"/>
    <property type="evidence" value="ECO:0007669"/>
    <property type="project" value="TreeGrafter"/>
</dbReference>
<sequence>MGLLSAFVEWLRRTIQSVQEFTLFSIDVIRATFSPPFYGREMAQQLYFAGIGSLLIVVVSSVVAGQALALQLVRELAASGAKSQLGHFQVISVVRALGPILTGMVVAARMSAGITAEIGAMRSSDQIDALVAFGADPMKRLVVPRLVALLAALPALVIIADTLGVLGGGLVGTQYHLTWDTYMNGVLKYLTPKNLLVGMIKPFIFAIMIVIVACWKGFTSAGGAKGVGVSTTQSVVISSVGILVTDGICTRLIFKLLHW</sequence>
<feature type="transmembrane region" description="Helical" evidence="1">
    <location>
        <begin position="146"/>
        <end position="175"/>
    </location>
</feature>
<evidence type="ECO:0000313" key="3">
    <source>
        <dbReference type="Proteomes" id="UP000317691"/>
    </source>
</evidence>
<keyword evidence="1" id="KW-0812">Transmembrane</keyword>
<comment type="caution">
    <text evidence="2">The sequence shown here is derived from an EMBL/GenBank/DDBJ whole genome shotgun (WGS) entry which is preliminary data.</text>
</comment>
<dbReference type="AlphaFoldDB" id="A0A538TNJ6"/>
<dbReference type="PANTHER" id="PTHR30188">
    <property type="entry name" value="ABC TRANSPORTER PERMEASE PROTEIN-RELATED"/>
    <property type="match status" value="1"/>
</dbReference>
<gene>
    <name evidence="2" type="ORF">E6K79_05395</name>
</gene>
<reference evidence="2 3" key="1">
    <citation type="journal article" date="2019" name="Nat. Microbiol.">
        <title>Mediterranean grassland soil C-N compound turnover is dependent on rainfall and depth, and is mediated by genomically divergent microorganisms.</title>
        <authorList>
            <person name="Diamond S."/>
            <person name="Andeer P.F."/>
            <person name="Li Z."/>
            <person name="Crits-Christoph A."/>
            <person name="Burstein D."/>
            <person name="Anantharaman K."/>
            <person name="Lane K.R."/>
            <person name="Thomas B.C."/>
            <person name="Pan C."/>
            <person name="Northen T.R."/>
            <person name="Banfield J.F."/>
        </authorList>
    </citation>
    <scope>NUCLEOTIDE SEQUENCE [LARGE SCALE GENOMIC DNA]</scope>
    <source>
        <strain evidence="2">WS_9</strain>
    </source>
</reference>
<keyword evidence="1" id="KW-0472">Membrane</keyword>